<dbReference type="InterPro" id="IPR006073">
    <property type="entry name" value="GTP-bd"/>
</dbReference>
<reference evidence="5" key="1">
    <citation type="journal article" date="2012" name="Proc. Natl. Acad. Sci. U.S.A.">
        <title>Antigenic diversity is generated by distinct evolutionary mechanisms in African trypanosome species.</title>
        <authorList>
            <person name="Jackson A.P."/>
            <person name="Berry A."/>
            <person name="Aslett M."/>
            <person name="Allison H.C."/>
            <person name="Burton P."/>
            <person name="Vavrova-Anderson J."/>
            <person name="Brown R."/>
            <person name="Browne H."/>
            <person name="Corton N."/>
            <person name="Hauser H."/>
            <person name="Gamble J."/>
            <person name="Gilderthorp R."/>
            <person name="Marcello L."/>
            <person name="McQuillan J."/>
            <person name="Otto T.D."/>
            <person name="Quail M.A."/>
            <person name="Sanders M.J."/>
            <person name="van Tonder A."/>
            <person name="Ginger M.L."/>
            <person name="Field M.C."/>
            <person name="Barry J.D."/>
            <person name="Hertz-Fowler C."/>
            <person name="Berriman M."/>
        </authorList>
    </citation>
    <scope>NUCLEOTIDE SEQUENCE</scope>
    <source>
        <strain evidence="5">Y486</strain>
    </source>
</reference>
<dbReference type="AlphaFoldDB" id="G0TRX8"/>
<proteinExistence type="predicted"/>
<organism evidence="5">
    <name type="scientific">Trypanosoma vivax (strain Y486)</name>
    <dbReference type="NCBI Taxonomy" id="1055687"/>
    <lineage>
        <taxon>Eukaryota</taxon>
        <taxon>Discoba</taxon>
        <taxon>Euglenozoa</taxon>
        <taxon>Kinetoplastea</taxon>
        <taxon>Metakinetoplastina</taxon>
        <taxon>Trypanosomatida</taxon>
        <taxon>Trypanosomatidae</taxon>
        <taxon>Trypanosoma</taxon>
        <taxon>Duttonella</taxon>
    </lineage>
</organism>
<keyword evidence="1" id="KW-0479">Metal-binding</keyword>
<keyword evidence="2" id="KW-0547">Nucleotide-binding</keyword>
<dbReference type="GO" id="GO:0046872">
    <property type="term" value="F:metal ion binding"/>
    <property type="evidence" value="ECO:0007669"/>
    <property type="project" value="UniProtKB-KW"/>
</dbReference>
<evidence type="ECO:0000256" key="2">
    <source>
        <dbReference type="ARBA" id="ARBA00022741"/>
    </source>
</evidence>
<dbReference type="FunFam" id="1.10.150.300:FF:000004">
    <property type="entry name" value="Ribosome-binding ATPase YchF"/>
    <property type="match status" value="1"/>
</dbReference>
<evidence type="ECO:0000313" key="5">
    <source>
        <dbReference type="EMBL" id="CCC46701.1"/>
    </source>
</evidence>
<dbReference type="SUPFAM" id="SSF81271">
    <property type="entry name" value="TGS-like"/>
    <property type="match status" value="1"/>
</dbReference>
<evidence type="ECO:0000259" key="4">
    <source>
        <dbReference type="PROSITE" id="PS51710"/>
    </source>
</evidence>
<protein>
    <submittedName>
        <fullName evidence="5">Putative GTP-binding protein</fullName>
    </submittedName>
</protein>
<gene>
    <name evidence="5" type="ORF">TVY486_0201130</name>
</gene>
<dbReference type="PIRSF" id="PIRSF006641">
    <property type="entry name" value="CHP00092"/>
    <property type="match status" value="1"/>
</dbReference>
<dbReference type="GO" id="GO:0005737">
    <property type="term" value="C:cytoplasm"/>
    <property type="evidence" value="ECO:0007669"/>
    <property type="project" value="TreeGrafter"/>
</dbReference>
<dbReference type="OMA" id="IVEHNAP"/>
<dbReference type="SUPFAM" id="SSF52540">
    <property type="entry name" value="P-loop containing nucleoside triphosphate hydrolases"/>
    <property type="match status" value="1"/>
</dbReference>
<dbReference type="Gene3D" id="3.40.50.300">
    <property type="entry name" value="P-loop containing nucleotide triphosphate hydrolases"/>
    <property type="match status" value="1"/>
</dbReference>
<dbReference type="InterPro" id="IPR012675">
    <property type="entry name" value="Beta-grasp_dom_sf"/>
</dbReference>
<dbReference type="GO" id="GO:0016887">
    <property type="term" value="F:ATP hydrolysis activity"/>
    <property type="evidence" value="ECO:0007669"/>
    <property type="project" value="InterPro"/>
</dbReference>
<sequence length="367" mass="40889">MRACSPLYRRRGAGIIGLPNVGKSTLFNALTCSQQAKTGNFPFCTIDANLARVPVVDDRLRQLARFAKAQKVVDVEIDVADVAGLIEGASRGAGLGNKFLADIRPCAVLLHMVRCFESVKDGFVAPTPLEDINTIINELVLADLEVMEKVLHKYEKTRKADDSALQFCKRTVSWLQEGKPASSIELRGADEERQLHQYQLLSTKPMMFVLNTDEVSVANGNQHTAAVEGAFGLERTCRVSASLEEQTSQLSSRDERLLFLAEYNIDVPRGELLLRHAYRLLRLHSFFTVGPQMAHGWTTRVGATAREASGEIHSDMERYFMGARVMSWDRFIQMPNLEAAELNMAKVDGRYVMQDGDVFIVEHNAPS</sequence>
<dbReference type="InterPro" id="IPR031167">
    <property type="entry name" value="G_OBG"/>
</dbReference>
<evidence type="ECO:0000256" key="1">
    <source>
        <dbReference type="ARBA" id="ARBA00022723"/>
    </source>
</evidence>
<keyword evidence="3" id="KW-0067">ATP-binding</keyword>
<evidence type="ECO:0000256" key="3">
    <source>
        <dbReference type="ARBA" id="ARBA00022840"/>
    </source>
</evidence>
<dbReference type="GO" id="GO:0005524">
    <property type="term" value="F:ATP binding"/>
    <property type="evidence" value="ECO:0007669"/>
    <property type="project" value="UniProtKB-KW"/>
</dbReference>
<dbReference type="Gene3D" id="3.10.20.30">
    <property type="match status" value="1"/>
</dbReference>
<dbReference type="Pfam" id="PF06071">
    <property type="entry name" value="YchF-GTPase_C"/>
    <property type="match status" value="1"/>
</dbReference>
<name>G0TRX8_TRYVY</name>
<dbReference type="GO" id="GO:0005525">
    <property type="term" value="F:GTP binding"/>
    <property type="evidence" value="ECO:0007669"/>
    <property type="project" value="InterPro"/>
</dbReference>
<dbReference type="InterPro" id="IPR012676">
    <property type="entry name" value="TGS-like"/>
</dbReference>
<dbReference type="Pfam" id="PF01926">
    <property type="entry name" value="MMR_HSR1"/>
    <property type="match status" value="1"/>
</dbReference>
<dbReference type="EMBL" id="HE573018">
    <property type="protein sequence ID" value="CCC46701.1"/>
    <property type="molecule type" value="Genomic_DNA"/>
</dbReference>
<dbReference type="PANTHER" id="PTHR23305">
    <property type="entry name" value="OBG GTPASE FAMILY"/>
    <property type="match status" value="1"/>
</dbReference>
<dbReference type="VEuPathDB" id="TriTrypDB:TvY486_0201130"/>
<dbReference type="PROSITE" id="PS51710">
    <property type="entry name" value="G_OBG"/>
    <property type="match status" value="1"/>
</dbReference>
<dbReference type="InterPro" id="IPR013029">
    <property type="entry name" value="YchF_C"/>
</dbReference>
<dbReference type="Gene3D" id="1.10.150.300">
    <property type="entry name" value="TGS-like domain"/>
    <property type="match status" value="1"/>
</dbReference>
<dbReference type="PRINTS" id="PR00326">
    <property type="entry name" value="GTP1OBG"/>
</dbReference>
<dbReference type="InterPro" id="IPR023192">
    <property type="entry name" value="TGS-like_dom_sf"/>
</dbReference>
<dbReference type="InterPro" id="IPR004396">
    <property type="entry name" value="ATPase_YchF/OLA1"/>
</dbReference>
<accession>G0TRX8</accession>
<feature type="domain" description="OBG-type G" evidence="4">
    <location>
        <begin position="11"/>
        <end position="259"/>
    </location>
</feature>
<dbReference type="InterPro" id="IPR027417">
    <property type="entry name" value="P-loop_NTPase"/>
</dbReference>
<dbReference type="NCBIfam" id="TIGR00092">
    <property type="entry name" value="redox-regulated ATPase YchF"/>
    <property type="match status" value="1"/>
</dbReference>
<dbReference type="PANTHER" id="PTHR23305:SF18">
    <property type="entry name" value="OBG-TYPE G DOMAIN-CONTAINING PROTEIN"/>
    <property type="match status" value="1"/>
</dbReference>